<dbReference type="PANTHER" id="PTHR30337">
    <property type="entry name" value="COMPONENT OF ATP-DEPENDENT DSDNA EXONUCLEASE"/>
    <property type="match status" value="1"/>
</dbReference>
<dbReference type="AlphaFoldDB" id="A0A6M3K575"/>
<dbReference type="GO" id="GO:0016787">
    <property type="term" value="F:hydrolase activity"/>
    <property type="evidence" value="ECO:0007669"/>
    <property type="project" value="InterPro"/>
</dbReference>
<dbReference type="PANTHER" id="PTHR30337:SF0">
    <property type="entry name" value="NUCLEASE SBCCD SUBUNIT D"/>
    <property type="match status" value="1"/>
</dbReference>
<dbReference type="EMBL" id="MT142193">
    <property type="protein sequence ID" value="QJA75925.1"/>
    <property type="molecule type" value="Genomic_DNA"/>
</dbReference>
<dbReference type="InterPro" id="IPR029052">
    <property type="entry name" value="Metallo-depent_PP-like"/>
</dbReference>
<dbReference type="Gene3D" id="3.60.21.10">
    <property type="match status" value="1"/>
</dbReference>
<proteinExistence type="predicted"/>
<protein>
    <submittedName>
        <fullName evidence="2">Putative calcineurin-like phosphoesterase</fullName>
    </submittedName>
</protein>
<accession>A0A6M3K575</accession>
<name>A0A6M3K575_9ZZZZ</name>
<dbReference type="Pfam" id="PF00149">
    <property type="entry name" value="Metallophos"/>
    <property type="match status" value="1"/>
</dbReference>
<feature type="domain" description="Calcineurin-like phosphoesterase" evidence="1">
    <location>
        <begin position="1"/>
        <end position="131"/>
    </location>
</feature>
<evidence type="ECO:0000259" key="1">
    <source>
        <dbReference type="Pfam" id="PF00149"/>
    </source>
</evidence>
<dbReference type="InterPro" id="IPR004843">
    <property type="entry name" value="Calcineurin-like_PHP"/>
</dbReference>
<sequence>MMILSTSDWHLRGKDLEDSRRALAWIAQIAQQEQIDVLLHAGDFFNSPNVGDRDAPTGAIYAVANDWISQMEDCNVKLFVIPGQHDFSGPGSADALHGLALRGHNVSRRNCSLWLRAAPPSLFVTASPWCYDPRGFDAYWRDELVTTDTGRREHETPDELAAHKTPSVFMAHVQAVGSRMAEGVACPARPGQWQIAQWRLDWIAAYVDRVVLGDFHRRQDLTNGKGGYVGALRQLSFSDENNPAGVELWDTETGEVRWIENIGSPRYYTEIAHPDEQAIVQAKARAIARGSREGTDYFRIQFDGRPTDLMGRQLETEGVRVEAIVEREERHARVDLPEGVAARPRELIRLWADTQTPVWDGERVARAEEQFDNLEGLANGG</sequence>
<dbReference type="InterPro" id="IPR050535">
    <property type="entry name" value="DNA_Repair-Maintenance_Comp"/>
</dbReference>
<evidence type="ECO:0000313" key="2">
    <source>
        <dbReference type="EMBL" id="QJA75925.1"/>
    </source>
</evidence>
<gene>
    <name evidence="2" type="ORF">MM415A01652_0010</name>
</gene>
<dbReference type="SUPFAM" id="SSF56300">
    <property type="entry name" value="Metallo-dependent phosphatases"/>
    <property type="match status" value="1"/>
</dbReference>
<reference evidence="2" key="1">
    <citation type="submission" date="2020-03" db="EMBL/GenBank/DDBJ databases">
        <title>The deep terrestrial virosphere.</title>
        <authorList>
            <person name="Holmfeldt K."/>
            <person name="Nilsson E."/>
            <person name="Simone D."/>
            <person name="Lopez-Fernandez M."/>
            <person name="Wu X."/>
            <person name="de Brujin I."/>
            <person name="Lundin D."/>
            <person name="Andersson A."/>
            <person name="Bertilsson S."/>
            <person name="Dopson M."/>
        </authorList>
    </citation>
    <scope>NUCLEOTIDE SEQUENCE</scope>
    <source>
        <strain evidence="2">MM415A01652</strain>
    </source>
</reference>
<organism evidence="2">
    <name type="scientific">viral metagenome</name>
    <dbReference type="NCBI Taxonomy" id="1070528"/>
    <lineage>
        <taxon>unclassified sequences</taxon>
        <taxon>metagenomes</taxon>
        <taxon>organismal metagenomes</taxon>
    </lineage>
</organism>